<dbReference type="EMBL" id="AHMY02000051">
    <property type="protein sequence ID" value="EKO14909.1"/>
    <property type="molecule type" value="Genomic_DNA"/>
</dbReference>
<dbReference type="AlphaFoldDB" id="A0A0E2B110"/>
<protein>
    <submittedName>
        <fullName evidence="1">Uncharacterized protein</fullName>
    </submittedName>
</protein>
<name>A0A0E2B110_9LEPT</name>
<proteinExistence type="predicted"/>
<reference evidence="1 2" key="1">
    <citation type="submission" date="2012-10" db="EMBL/GenBank/DDBJ databases">
        <authorList>
            <person name="Harkins D.M."/>
            <person name="Durkin A.S."/>
            <person name="Brinkac L.M."/>
            <person name="Selengut J.D."/>
            <person name="Sanka R."/>
            <person name="DePew J."/>
            <person name="Purushe J."/>
            <person name="Peacock S.J."/>
            <person name="Thaipadungpanit J."/>
            <person name="Wuthiekanun V.W."/>
            <person name="Day N.P."/>
            <person name="Vinetz J.M."/>
            <person name="Sutton G.G."/>
            <person name="Nelson W.C."/>
            <person name="Fouts D.E."/>
        </authorList>
    </citation>
    <scope>NUCLEOTIDE SEQUENCE [LARGE SCALE GENOMIC DNA]</scope>
    <source>
        <strain evidence="1 2">H1</strain>
    </source>
</reference>
<evidence type="ECO:0000313" key="2">
    <source>
        <dbReference type="Proteomes" id="UP000006253"/>
    </source>
</evidence>
<organism evidence="1 2">
    <name type="scientific">Leptospira kirschneri str. H1</name>
    <dbReference type="NCBI Taxonomy" id="1049966"/>
    <lineage>
        <taxon>Bacteria</taxon>
        <taxon>Pseudomonadati</taxon>
        <taxon>Spirochaetota</taxon>
        <taxon>Spirochaetia</taxon>
        <taxon>Leptospirales</taxon>
        <taxon>Leptospiraceae</taxon>
        <taxon>Leptospira</taxon>
    </lineage>
</organism>
<sequence length="45" mass="5027">MGDEPCGCIYLQGDKLNTSKKALELFWNFCESSLSRKIASQITSL</sequence>
<comment type="caution">
    <text evidence="1">The sequence shown here is derived from an EMBL/GenBank/DDBJ whole genome shotgun (WGS) entry which is preliminary data.</text>
</comment>
<evidence type="ECO:0000313" key="1">
    <source>
        <dbReference type="EMBL" id="EKO14909.1"/>
    </source>
</evidence>
<gene>
    <name evidence="1" type="ORF">LEP1GSC081_1431</name>
</gene>
<dbReference type="Proteomes" id="UP000006253">
    <property type="component" value="Unassembled WGS sequence"/>
</dbReference>
<accession>A0A0E2B110</accession>